<dbReference type="SUPFAM" id="SSF46689">
    <property type="entry name" value="Homeodomain-like"/>
    <property type="match status" value="2"/>
</dbReference>
<evidence type="ECO:0000313" key="4">
    <source>
        <dbReference type="Proteomes" id="UP001153555"/>
    </source>
</evidence>
<feature type="compositionally biased region" description="Basic and acidic residues" evidence="1">
    <location>
        <begin position="216"/>
        <end position="232"/>
    </location>
</feature>
<dbReference type="Pfam" id="PF13921">
    <property type="entry name" value="Myb_DNA-bind_6"/>
    <property type="match status" value="1"/>
</dbReference>
<keyword evidence="4" id="KW-1185">Reference proteome</keyword>
<dbReference type="OrthoDB" id="39591at2759"/>
<evidence type="ECO:0000259" key="2">
    <source>
        <dbReference type="PROSITE" id="PS50090"/>
    </source>
</evidence>
<feature type="domain" description="Myb-like" evidence="2">
    <location>
        <begin position="475"/>
        <end position="528"/>
    </location>
</feature>
<dbReference type="Proteomes" id="UP001153555">
    <property type="component" value="Unassembled WGS sequence"/>
</dbReference>
<dbReference type="CDD" id="cd00167">
    <property type="entry name" value="SANT"/>
    <property type="match status" value="1"/>
</dbReference>
<dbReference type="EMBL" id="CACSLK010027624">
    <property type="protein sequence ID" value="CAA0826662.1"/>
    <property type="molecule type" value="Genomic_DNA"/>
</dbReference>
<dbReference type="AlphaFoldDB" id="A0A9N7RE51"/>
<reference evidence="3" key="1">
    <citation type="submission" date="2019-12" db="EMBL/GenBank/DDBJ databases">
        <authorList>
            <person name="Scholes J."/>
        </authorList>
    </citation>
    <scope>NUCLEOTIDE SEQUENCE</scope>
</reference>
<comment type="caution">
    <text evidence="3">The sequence shown here is derived from an EMBL/GenBank/DDBJ whole genome shotgun (WGS) entry which is preliminary data.</text>
</comment>
<feature type="region of interest" description="Disordered" evidence="1">
    <location>
        <begin position="1"/>
        <end position="264"/>
    </location>
</feature>
<feature type="compositionally biased region" description="Basic and acidic residues" evidence="1">
    <location>
        <begin position="109"/>
        <end position="127"/>
    </location>
</feature>
<dbReference type="PANTHER" id="PTHR47430">
    <property type="entry name" value="GB|AAC33480.1"/>
    <property type="match status" value="1"/>
</dbReference>
<dbReference type="SMART" id="SM00717">
    <property type="entry name" value="SANT"/>
    <property type="match status" value="3"/>
</dbReference>
<proteinExistence type="predicted"/>
<feature type="compositionally biased region" description="Basic and acidic residues" evidence="1">
    <location>
        <begin position="193"/>
        <end position="206"/>
    </location>
</feature>
<feature type="compositionally biased region" description="Basic and acidic residues" evidence="1">
    <location>
        <begin position="171"/>
        <end position="180"/>
    </location>
</feature>
<evidence type="ECO:0000256" key="1">
    <source>
        <dbReference type="SAM" id="MobiDB-lite"/>
    </source>
</evidence>
<feature type="compositionally biased region" description="Basic and acidic residues" evidence="1">
    <location>
        <begin position="66"/>
        <end position="84"/>
    </location>
</feature>
<dbReference type="PROSITE" id="PS50090">
    <property type="entry name" value="MYB_LIKE"/>
    <property type="match status" value="3"/>
</dbReference>
<evidence type="ECO:0000313" key="3">
    <source>
        <dbReference type="EMBL" id="CAA0826662.1"/>
    </source>
</evidence>
<feature type="compositionally biased region" description="Polar residues" evidence="1">
    <location>
        <begin position="249"/>
        <end position="264"/>
    </location>
</feature>
<feature type="compositionally biased region" description="Basic and acidic residues" evidence="1">
    <location>
        <begin position="37"/>
        <end position="57"/>
    </location>
</feature>
<feature type="domain" description="Myb-like" evidence="2">
    <location>
        <begin position="405"/>
        <end position="473"/>
    </location>
</feature>
<dbReference type="InterPro" id="IPR001005">
    <property type="entry name" value="SANT/Myb"/>
</dbReference>
<sequence>MDREVEKKRKKIKNKNRGLSEIEMSNIKEAQGSEVGKNVDRDSNFERKSSEDDNEERRRKKKSKRKHDDQDSEREGKKQKKEFGQHFQILEGEDAEKVGRNKRKKEKKDRKDDNWCRDISGEAKYDEGDFPSAALQVPDNVEEKIGSNKHDGDSTEELEKKKEKKKKKKEHGKEDLRAAQEDYAQTDTSVCMHTDDMQSNKEEYATKKKKKKHIRAKEDGSVELRDNSSAHEKKGKKKKTKSVESGSSDDATPNTSNKKVRFSNQVDVFPLPGNSRVNVDGGDLVRGKRFTPEEDEIVKAAVKDYIFSHDLGEEGLDMVLNCKKHPSVKGCWKEIGSAIPYRPYTAVYYRAQILFRRSETRKWTEEEYEQVLKFYEEHGNQWKKLADELGKHRFHVKDTWRRIKTANTKKGQWSQDEYQKLFDLVNIDLQAKLQEEKKSKYGMLRDNICWTTISDELTTRSQAVCCIKWYNQLTSSMVAEGLWTDMDDYRLIGGLYSLDATCMEDVDWDGVVEGRSGDVCRRRWNQMVMHLGRNGQHKPFGEQVEILAQRYCPHLLEAREIWDNKPRVP</sequence>
<feature type="domain" description="Myb-like" evidence="2">
    <location>
        <begin position="362"/>
        <end position="404"/>
    </location>
</feature>
<dbReference type="Gene3D" id="1.10.10.60">
    <property type="entry name" value="Homeodomain-like"/>
    <property type="match status" value="2"/>
</dbReference>
<accession>A0A9N7RE51</accession>
<gene>
    <name evidence="3" type="ORF">SHERM_01860</name>
</gene>
<feature type="compositionally biased region" description="Basic and acidic residues" evidence="1">
    <location>
        <begin position="141"/>
        <end position="161"/>
    </location>
</feature>
<dbReference type="PANTHER" id="PTHR47430:SF4">
    <property type="entry name" value="GB|AAC33480.1"/>
    <property type="match status" value="1"/>
</dbReference>
<dbReference type="InterPro" id="IPR009057">
    <property type="entry name" value="Homeodomain-like_sf"/>
</dbReference>
<organism evidence="3 4">
    <name type="scientific">Striga hermonthica</name>
    <name type="common">Purple witchweed</name>
    <name type="synonym">Buchnera hermonthica</name>
    <dbReference type="NCBI Taxonomy" id="68872"/>
    <lineage>
        <taxon>Eukaryota</taxon>
        <taxon>Viridiplantae</taxon>
        <taxon>Streptophyta</taxon>
        <taxon>Embryophyta</taxon>
        <taxon>Tracheophyta</taxon>
        <taxon>Spermatophyta</taxon>
        <taxon>Magnoliopsida</taxon>
        <taxon>eudicotyledons</taxon>
        <taxon>Gunneridae</taxon>
        <taxon>Pentapetalae</taxon>
        <taxon>asterids</taxon>
        <taxon>lamiids</taxon>
        <taxon>Lamiales</taxon>
        <taxon>Orobanchaceae</taxon>
        <taxon>Buchnereae</taxon>
        <taxon>Striga</taxon>
    </lineage>
</organism>
<protein>
    <submittedName>
        <fullName evidence="3">Myb family transcription factor</fullName>
    </submittedName>
</protein>
<name>A0A9N7RE51_STRHE</name>